<dbReference type="NCBIfam" id="TIGR00464">
    <property type="entry name" value="gltX_bact"/>
    <property type="match status" value="1"/>
</dbReference>
<dbReference type="InterPro" id="IPR020751">
    <property type="entry name" value="aa-tRNA-synth_I_codon-bd_sub2"/>
</dbReference>
<keyword evidence="3 7" id="KW-0547">Nucleotide-binding</keyword>
<dbReference type="SUPFAM" id="SSF52374">
    <property type="entry name" value="Nucleotidylyl transferase"/>
    <property type="match status" value="1"/>
</dbReference>
<dbReference type="Pfam" id="PF00749">
    <property type="entry name" value="tRNA-synt_1c"/>
    <property type="match status" value="1"/>
</dbReference>
<evidence type="ECO:0000256" key="2">
    <source>
        <dbReference type="ARBA" id="ARBA00022598"/>
    </source>
</evidence>
<name>A0A1J5HT84_9BACT</name>
<dbReference type="Proteomes" id="UP000183758">
    <property type="component" value="Unassembled WGS sequence"/>
</dbReference>
<dbReference type="GO" id="GO:0004818">
    <property type="term" value="F:glutamate-tRNA ligase activity"/>
    <property type="evidence" value="ECO:0007669"/>
    <property type="project" value="UniProtKB-UniRule"/>
</dbReference>
<keyword evidence="7" id="KW-0963">Cytoplasm</keyword>
<dbReference type="AlphaFoldDB" id="A0A1J5HT84"/>
<keyword evidence="6 7" id="KW-0030">Aminoacyl-tRNA synthetase</keyword>
<evidence type="ECO:0000256" key="1">
    <source>
        <dbReference type="ARBA" id="ARBA00007894"/>
    </source>
</evidence>
<sequence length="467" mass="54997">MVRTRAAISPTGYPHIGTIYQAWFDYAFAKKNKGQFIVRIEDTDKDRTVADAEEKVFAALDWFNLMEDESPRKGGSYAPYRQSERLEIYKKYALELVNKGKAYYCFCSKERLDEMRQKKQKEGKVPMYDKHCRNLAKEEVQERIKKESWVIRLRVPENTQIIMKDELRKEIVFQSNDVDEQVLLKSDGYPTYFLAVVVDDHLMGVTHMVRGEEWLTSSAKIILLYDFLDWKKPLFFHTPIIRNPDKSKFSKRQGHTNVSWYQEQGFLPEVVLNYLSLMGWSHPKGKEIFSREEFIQLFDLKDINVAAPIFDLKKLEWMNGMYIRKSQKSKVKSQIVDFYKKQKVIFDEVLVEKTIPLIQERIKKLSDYLPMCEFFFKPPEKYEIDLSGKKELFKQISKDLEKIKNWTVDNIGNQLVQTAKNSELKNSEFFMLLRVAITGKKISPPLNESMEILGKEECVKRVKELTG</sequence>
<dbReference type="Pfam" id="PF19269">
    <property type="entry name" value="Anticodon_2"/>
    <property type="match status" value="1"/>
</dbReference>
<dbReference type="InterPro" id="IPR000924">
    <property type="entry name" value="Glu/Gln-tRNA-synth"/>
</dbReference>
<evidence type="ECO:0000313" key="10">
    <source>
        <dbReference type="EMBL" id="OIP84047.1"/>
    </source>
</evidence>
<dbReference type="SUPFAM" id="SSF48163">
    <property type="entry name" value="An anticodon-binding domain of class I aminoacyl-tRNA synthetases"/>
    <property type="match status" value="1"/>
</dbReference>
<dbReference type="InterPro" id="IPR001412">
    <property type="entry name" value="aa-tRNA-synth_I_CS"/>
</dbReference>
<dbReference type="GO" id="GO:0005829">
    <property type="term" value="C:cytosol"/>
    <property type="evidence" value="ECO:0007669"/>
    <property type="project" value="TreeGrafter"/>
</dbReference>
<comment type="subcellular location">
    <subcellularLocation>
        <location evidence="7">Cytoplasm</location>
    </subcellularLocation>
</comment>
<dbReference type="InterPro" id="IPR004527">
    <property type="entry name" value="Glu-tRNA-ligase_bac/mito"/>
</dbReference>
<evidence type="ECO:0000313" key="11">
    <source>
        <dbReference type="Proteomes" id="UP000183758"/>
    </source>
</evidence>
<feature type="short sequence motif" description="'KMSKS' region" evidence="7">
    <location>
        <begin position="248"/>
        <end position="252"/>
    </location>
</feature>
<gene>
    <name evidence="7" type="primary">gltX</name>
    <name evidence="10" type="ORF">AUK04_02780</name>
</gene>
<dbReference type="PRINTS" id="PR00987">
    <property type="entry name" value="TRNASYNTHGLU"/>
</dbReference>
<feature type="binding site" evidence="7">
    <location>
        <position position="251"/>
    </location>
    <ligand>
        <name>ATP</name>
        <dbReference type="ChEBI" id="CHEBI:30616"/>
    </ligand>
</feature>
<comment type="catalytic activity">
    <reaction evidence="7">
        <text>tRNA(Glu) + L-glutamate + ATP = L-glutamyl-tRNA(Glu) + AMP + diphosphate</text>
        <dbReference type="Rhea" id="RHEA:23540"/>
        <dbReference type="Rhea" id="RHEA-COMP:9663"/>
        <dbReference type="Rhea" id="RHEA-COMP:9680"/>
        <dbReference type="ChEBI" id="CHEBI:29985"/>
        <dbReference type="ChEBI" id="CHEBI:30616"/>
        <dbReference type="ChEBI" id="CHEBI:33019"/>
        <dbReference type="ChEBI" id="CHEBI:78442"/>
        <dbReference type="ChEBI" id="CHEBI:78520"/>
        <dbReference type="ChEBI" id="CHEBI:456215"/>
        <dbReference type="EC" id="6.1.1.17"/>
    </reaction>
</comment>
<dbReference type="GO" id="GO:0006424">
    <property type="term" value="P:glutamyl-tRNA aminoacylation"/>
    <property type="evidence" value="ECO:0007669"/>
    <property type="project" value="UniProtKB-UniRule"/>
</dbReference>
<comment type="caution">
    <text evidence="7">Lacks conserved residue(s) required for the propagation of feature annotation.</text>
</comment>
<feature type="domain" description="Aminoacyl-tRNA synthetase class I anticodon-binding" evidence="9">
    <location>
        <begin position="347"/>
        <end position="464"/>
    </location>
</feature>
<evidence type="ECO:0000256" key="3">
    <source>
        <dbReference type="ARBA" id="ARBA00022741"/>
    </source>
</evidence>
<dbReference type="CDD" id="cd00808">
    <property type="entry name" value="GluRS_core"/>
    <property type="match status" value="1"/>
</dbReference>
<evidence type="ECO:0000256" key="6">
    <source>
        <dbReference type="ARBA" id="ARBA00023146"/>
    </source>
</evidence>
<comment type="caution">
    <text evidence="10">The sequence shown here is derived from an EMBL/GenBank/DDBJ whole genome shotgun (WGS) entry which is preliminary data.</text>
</comment>
<evidence type="ECO:0000259" key="9">
    <source>
        <dbReference type="Pfam" id="PF19269"/>
    </source>
</evidence>
<protein>
    <recommendedName>
        <fullName evidence="7">Glutamate--tRNA ligase</fullName>
        <ecNumber evidence="7">6.1.1.17</ecNumber>
    </recommendedName>
    <alternativeName>
        <fullName evidence="7">Glutamyl-tRNA synthetase</fullName>
        <shortName evidence="7">GluRS</shortName>
    </alternativeName>
</protein>
<dbReference type="Gene3D" id="3.40.50.620">
    <property type="entry name" value="HUPs"/>
    <property type="match status" value="1"/>
</dbReference>
<evidence type="ECO:0000256" key="7">
    <source>
        <dbReference type="HAMAP-Rule" id="MF_00022"/>
    </source>
</evidence>
<feature type="domain" description="Glutamyl/glutaminyl-tRNA synthetase class Ib catalytic" evidence="8">
    <location>
        <begin position="1"/>
        <end position="317"/>
    </location>
</feature>
<evidence type="ECO:0000256" key="5">
    <source>
        <dbReference type="ARBA" id="ARBA00022917"/>
    </source>
</evidence>
<dbReference type="GO" id="GO:0005524">
    <property type="term" value="F:ATP binding"/>
    <property type="evidence" value="ECO:0007669"/>
    <property type="project" value="UniProtKB-UniRule"/>
</dbReference>
<comment type="similarity">
    <text evidence="1 7">Belongs to the class-I aminoacyl-tRNA synthetase family. Glutamate--tRNA ligase type 1 subfamily.</text>
</comment>
<dbReference type="PROSITE" id="PS00178">
    <property type="entry name" value="AA_TRNA_LIGASE_I"/>
    <property type="match status" value="1"/>
</dbReference>
<dbReference type="PANTHER" id="PTHR43311:SF2">
    <property type="entry name" value="GLUTAMATE--TRNA LIGASE, MITOCHONDRIAL-RELATED"/>
    <property type="match status" value="1"/>
</dbReference>
<evidence type="ECO:0000256" key="4">
    <source>
        <dbReference type="ARBA" id="ARBA00022840"/>
    </source>
</evidence>
<keyword evidence="2 7" id="KW-0436">Ligase</keyword>
<comment type="function">
    <text evidence="7">Catalyzes the attachment of glutamate to tRNA(Glu) in a two-step reaction: glutamate is first activated by ATP to form Glu-AMP and then transferred to the acceptor end of tRNA(Glu).</text>
</comment>
<dbReference type="InterPro" id="IPR008925">
    <property type="entry name" value="aa_tRNA-synth_I_cd-bd_sf"/>
</dbReference>
<dbReference type="InterPro" id="IPR033910">
    <property type="entry name" value="GluRS_core"/>
</dbReference>
<comment type="subunit">
    <text evidence="7">Monomer.</text>
</comment>
<dbReference type="InterPro" id="IPR014729">
    <property type="entry name" value="Rossmann-like_a/b/a_fold"/>
</dbReference>
<keyword evidence="4 7" id="KW-0067">ATP-binding</keyword>
<dbReference type="PANTHER" id="PTHR43311">
    <property type="entry name" value="GLUTAMATE--TRNA LIGASE"/>
    <property type="match status" value="1"/>
</dbReference>
<keyword evidence="5 7" id="KW-0648">Protein biosynthesis</keyword>
<evidence type="ECO:0000259" key="8">
    <source>
        <dbReference type="Pfam" id="PF00749"/>
    </source>
</evidence>
<dbReference type="GO" id="GO:0008270">
    <property type="term" value="F:zinc ion binding"/>
    <property type="evidence" value="ECO:0007669"/>
    <property type="project" value="InterPro"/>
</dbReference>
<reference evidence="10 11" key="1">
    <citation type="journal article" date="2016" name="Environ. Microbiol.">
        <title>Genomic resolution of a cold subsurface aquifer community provides metabolic insights for novel microbes adapted to high CO concentrations.</title>
        <authorList>
            <person name="Probst A.J."/>
            <person name="Castelle C.J."/>
            <person name="Singh A."/>
            <person name="Brown C.T."/>
            <person name="Anantharaman K."/>
            <person name="Sharon I."/>
            <person name="Hug L.A."/>
            <person name="Burstein D."/>
            <person name="Emerson J.B."/>
            <person name="Thomas B.C."/>
            <person name="Banfield J.F."/>
        </authorList>
    </citation>
    <scope>NUCLEOTIDE SEQUENCE [LARGE SCALE GENOMIC DNA]</scope>
    <source>
        <strain evidence="10">CG2_30_33_16</strain>
    </source>
</reference>
<dbReference type="EC" id="6.1.1.17" evidence="7"/>
<dbReference type="InterPro" id="IPR045462">
    <property type="entry name" value="aa-tRNA-synth_I_cd-bd"/>
</dbReference>
<dbReference type="InterPro" id="IPR049940">
    <property type="entry name" value="GluQ/Sye"/>
</dbReference>
<accession>A0A1J5HT84</accession>
<dbReference type="EMBL" id="MNZM01000067">
    <property type="protein sequence ID" value="OIP84047.1"/>
    <property type="molecule type" value="Genomic_DNA"/>
</dbReference>
<dbReference type="Gene3D" id="1.10.10.350">
    <property type="match status" value="1"/>
</dbReference>
<dbReference type="FunFam" id="3.40.50.620:FF:000045">
    <property type="entry name" value="Glutamate--tRNA ligase, mitochondrial"/>
    <property type="match status" value="1"/>
</dbReference>
<proteinExistence type="inferred from homology"/>
<dbReference type="InterPro" id="IPR020058">
    <property type="entry name" value="Glu/Gln-tRNA-synth_Ib_cat-dom"/>
</dbReference>
<dbReference type="GO" id="GO:0000049">
    <property type="term" value="F:tRNA binding"/>
    <property type="evidence" value="ECO:0007669"/>
    <property type="project" value="InterPro"/>
</dbReference>
<dbReference type="HAMAP" id="MF_00022">
    <property type="entry name" value="Glu_tRNA_synth_type1"/>
    <property type="match status" value="1"/>
</dbReference>
<organism evidence="10 11">
    <name type="scientific">Candidatus Roizmanbacteria bacterium CG2_30_33_16</name>
    <dbReference type="NCBI Taxonomy" id="1805340"/>
    <lineage>
        <taxon>Bacteria</taxon>
        <taxon>Candidatus Roizmaniibacteriota</taxon>
    </lineage>
</organism>